<dbReference type="GO" id="GO:0016747">
    <property type="term" value="F:acyltransferase activity, transferring groups other than amino-acyl groups"/>
    <property type="evidence" value="ECO:0007669"/>
    <property type="project" value="InterPro"/>
</dbReference>
<dbReference type="PROSITE" id="PS51186">
    <property type="entry name" value="GNAT"/>
    <property type="match status" value="1"/>
</dbReference>
<sequence length="266" mass="30647">MYELQQEAFYKVKPLLDGGYLHPEILSIIEGNNPGWIFADQSAQPRSALVWSKGIQGFYLIGDHTNQEFINTLDDFISSSIAPRMRELSLDHFEVSGHHNNWDMESIFASRNLHQFEQMVFKLFYKPFVSSTKGLKIINLKLDEWENQELINLEFLKEHIHLFWSTKDDFLQRGYGFAAVEGLEIIGLSYSSFVTEDTHAIGIETLPHYQNKGVGTHLATLLVEDILTNSFTPYWDCSLDNKASKKLAQRLGFQQVHQYKCNSFSV</sequence>
<evidence type="ECO:0000313" key="4">
    <source>
        <dbReference type="Proteomes" id="UP000036834"/>
    </source>
</evidence>
<reference evidence="2 5" key="3">
    <citation type="submission" date="2019-06" db="EMBL/GenBank/DDBJ databases">
        <title>Whole genome shotgun sequence of Brevibacillus reuszeri NBRC 15719.</title>
        <authorList>
            <person name="Hosoyama A."/>
            <person name="Uohara A."/>
            <person name="Ohji S."/>
            <person name="Ichikawa N."/>
        </authorList>
    </citation>
    <scope>NUCLEOTIDE SEQUENCE [LARGE SCALE GENOMIC DNA]</scope>
    <source>
        <strain evidence="2 5">NBRC 15719</strain>
    </source>
</reference>
<dbReference type="InterPro" id="IPR027365">
    <property type="entry name" value="GNAT_acetyltra_YdfB-like"/>
</dbReference>
<dbReference type="EMBL" id="LGIQ01000011">
    <property type="protein sequence ID" value="KNB69327.1"/>
    <property type="molecule type" value="Genomic_DNA"/>
</dbReference>
<dbReference type="Pfam" id="PF12746">
    <property type="entry name" value="GNAT_acetyltran"/>
    <property type="match status" value="1"/>
</dbReference>
<dbReference type="Proteomes" id="UP000036834">
    <property type="component" value="Unassembled WGS sequence"/>
</dbReference>
<dbReference type="AlphaFoldDB" id="A0A0K9YKX9"/>
<organism evidence="3 4">
    <name type="scientific">Brevibacillus reuszeri</name>
    <dbReference type="NCBI Taxonomy" id="54915"/>
    <lineage>
        <taxon>Bacteria</taxon>
        <taxon>Bacillati</taxon>
        <taxon>Bacillota</taxon>
        <taxon>Bacilli</taxon>
        <taxon>Bacillales</taxon>
        <taxon>Paenibacillaceae</taxon>
        <taxon>Brevibacillus</taxon>
    </lineage>
</organism>
<protein>
    <submittedName>
        <fullName evidence="2">Acetyltransferase</fullName>
    </submittedName>
</protein>
<gene>
    <name evidence="3" type="ORF">ADS79_25820</name>
    <name evidence="2" type="ORF">BRE01_44410</name>
</gene>
<dbReference type="PANTHER" id="PTHR31143:SF2">
    <property type="entry name" value="FR47-LIKE DOMAIN-CONTAINING PROTEIN-RELATED"/>
    <property type="match status" value="1"/>
</dbReference>
<keyword evidence="5" id="KW-1185">Reference proteome</keyword>
<evidence type="ECO:0000313" key="5">
    <source>
        <dbReference type="Proteomes" id="UP000319578"/>
    </source>
</evidence>
<evidence type="ECO:0000313" key="3">
    <source>
        <dbReference type="EMBL" id="KNB69327.1"/>
    </source>
</evidence>
<dbReference type="Gene3D" id="3.40.630.30">
    <property type="match status" value="1"/>
</dbReference>
<dbReference type="InterPro" id="IPR016181">
    <property type="entry name" value="Acyl_CoA_acyltransferase"/>
</dbReference>
<accession>A0A0K9YKX9</accession>
<dbReference type="OrthoDB" id="2773476at2"/>
<reference evidence="4" key="1">
    <citation type="submission" date="2015-07" db="EMBL/GenBank/DDBJ databases">
        <title>Genome sequencing project for genomic taxonomy and phylogenomics of Bacillus-like bacteria.</title>
        <authorList>
            <person name="Liu B."/>
            <person name="Wang J."/>
            <person name="Zhu Y."/>
            <person name="Liu G."/>
            <person name="Chen Q."/>
            <person name="Chen Z."/>
            <person name="Lan J."/>
            <person name="Che J."/>
            <person name="Ge C."/>
            <person name="Shi H."/>
            <person name="Pan Z."/>
            <person name="Liu X."/>
        </authorList>
    </citation>
    <scope>NUCLEOTIDE SEQUENCE [LARGE SCALE GENOMIC DNA]</scope>
    <source>
        <strain evidence="4">DSM 9887</strain>
    </source>
</reference>
<reference evidence="3" key="2">
    <citation type="submission" date="2015-07" db="EMBL/GenBank/DDBJ databases">
        <title>MeaNS - Measles Nucleotide Surveillance Program.</title>
        <authorList>
            <person name="Tran T."/>
            <person name="Druce J."/>
        </authorList>
    </citation>
    <scope>NUCLEOTIDE SEQUENCE</scope>
    <source>
        <strain evidence="3">DSM 9887</strain>
    </source>
</reference>
<dbReference type="Proteomes" id="UP000319578">
    <property type="component" value="Unassembled WGS sequence"/>
</dbReference>
<name>A0A0K9YKX9_9BACL</name>
<dbReference type="SUPFAM" id="SSF55729">
    <property type="entry name" value="Acyl-CoA N-acyltransferases (Nat)"/>
    <property type="match status" value="1"/>
</dbReference>
<comment type="caution">
    <text evidence="3">The sequence shown here is derived from an EMBL/GenBank/DDBJ whole genome shotgun (WGS) entry which is preliminary data.</text>
</comment>
<dbReference type="PANTHER" id="PTHR31143">
    <property type="match status" value="1"/>
</dbReference>
<dbReference type="STRING" id="54915.ADS79_25820"/>
<proteinExistence type="predicted"/>
<dbReference type="PATRIC" id="fig|54915.3.peg.4325"/>
<evidence type="ECO:0000313" key="2">
    <source>
        <dbReference type="EMBL" id="GED70739.1"/>
    </source>
</evidence>
<feature type="domain" description="N-acetyltransferase" evidence="1">
    <location>
        <begin position="135"/>
        <end position="266"/>
    </location>
</feature>
<dbReference type="CDD" id="cd04301">
    <property type="entry name" value="NAT_SF"/>
    <property type="match status" value="1"/>
</dbReference>
<dbReference type="InterPro" id="IPR000182">
    <property type="entry name" value="GNAT_dom"/>
</dbReference>
<dbReference type="RefSeq" id="WP_049741329.1">
    <property type="nucleotide sequence ID" value="NZ_BJON01000017.1"/>
</dbReference>
<evidence type="ECO:0000259" key="1">
    <source>
        <dbReference type="PROSITE" id="PS51186"/>
    </source>
</evidence>
<dbReference type="EMBL" id="BJON01000017">
    <property type="protein sequence ID" value="GED70739.1"/>
    <property type="molecule type" value="Genomic_DNA"/>
</dbReference>